<keyword evidence="2" id="KW-1185">Reference proteome</keyword>
<reference evidence="1" key="1">
    <citation type="submission" date="2022-04" db="EMBL/GenBank/DDBJ databases">
        <title>Flavobacterium pygoscelis sp. nov. isolated from Chinstrap chick (Pygoscelis antarcticus).</title>
        <authorList>
            <person name="Irgang R."/>
            <person name="Poblete-Morales M."/>
            <person name="Avendano-Herrera R."/>
        </authorList>
    </citation>
    <scope>NUCLEOTIDE SEQUENCE</scope>
    <source>
        <strain evidence="1">I-SCBP12n</strain>
    </source>
</reference>
<dbReference type="RefSeq" id="WP_248429130.1">
    <property type="nucleotide sequence ID" value="NZ_JALNUB010000011.1"/>
</dbReference>
<proteinExistence type="predicted"/>
<dbReference type="EMBL" id="JALNUB010000011">
    <property type="protein sequence ID" value="MCK8143073.1"/>
    <property type="molecule type" value="Genomic_DNA"/>
</dbReference>
<dbReference type="Proteomes" id="UP001139260">
    <property type="component" value="Unassembled WGS sequence"/>
</dbReference>
<evidence type="ECO:0000313" key="1">
    <source>
        <dbReference type="EMBL" id="MCK8143073.1"/>
    </source>
</evidence>
<protein>
    <submittedName>
        <fullName evidence="1">DUF2004 domain-containing protein</fullName>
    </submittedName>
</protein>
<comment type="caution">
    <text evidence="1">The sequence shown here is derived from an EMBL/GenBank/DDBJ whole genome shotgun (WGS) entry which is preliminary data.</text>
</comment>
<evidence type="ECO:0000313" key="2">
    <source>
        <dbReference type="Proteomes" id="UP001139260"/>
    </source>
</evidence>
<dbReference type="AlphaFoldDB" id="A0A9X1XUF2"/>
<accession>A0A9X1XUF2</accession>
<sequence length="167" mass="19573">MNTIQNYNLPIFGEIDINNLEDYYQKEIVINGNKIVANLSFDEKNVTAKNFKTIEKALYEINKFENLAKTAIENDFNNGTEVKEYIEQNLDEIDFEQLNLKIDHSDFVNSVENEMYKKLHLVTVTFYPEYDEEHIVFDYTIGKKLTDLLIAVKFNDNGELQDLVIEN</sequence>
<name>A0A9X1XUF2_9FLAO</name>
<gene>
    <name evidence="1" type="ORF">MW871_14355</name>
</gene>
<organism evidence="1 2">
    <name type="scientific">Flavobacterium pygoscelis</name>
    <dbReference type="NCBI Taxonomy" id="2893176"/>
    <lineage>
        <taxon>Bacteria</taxon>
        <taxon>Pseudomonadati</taxon>
        <taxon>Bacteroidota</taxon>
        <taxon>Flavobacteriia</taxon>
        <taxon>Flavobacteriales</taxon>
        <taxon>Flavobacteriaceae</taxon>
        <taxon>Flavobacterium</taxon>
    </lineage>
</organism>